<feature type="region of interest" description="Disordered" evidence="1">
    <location>
        <begin position="1"/>
        <end position="35"/>
    </location>
</feature>
<dbReference type="Proteomes" id="UP000007947">
    <property type="component" value="Chromosome"/>
</dbReference>
<proteinExistence type="predicted"/>
<evidence type="ECO:0000313" key="2">
    <source>
        <dbReference type="EMBL" id="BAK35297.1"/>
    </source>
</evidence>
<dbReference type="STRING" id="1032480.MLP_22830"/>
<dbReference type="eggNOG" id="ENOG502ZWJU">
    <property type="taxonomic scope" value="Bacteria"/>
</dbReference>
<evidence type="ECO:0000256" key="1">
    <source>
        <dbReference type="SAM" id="MobiDB-lite"/>
    </source>
</evidence>
<protein>
    <submittedName>
        <fullName evidence="2">Uncharacterized protein</fullName>
    </submittedName>
</protein>
<organism evidence="2 3">
    <name type="scientific">Microlunatus phosphovorus (strain ATCC 700054 / DSM 10555 / JCM 9379 / NBRC 101784 / NCIMB 13414 / VKM Ac-1990 / NM-1)</name>
    <dbReference type="NCBI Taxonomy" id="1032480"/>
    <lineage>
        <taxon>Bacteria</taxon>
        <taxon>Bacillati</taxon>
        <taxon>Actinomycetota</taxon>
        <taxon>Actinomycetes</taxon>
        <taxon>Propionibacteriales</taxon>
        <taxon>Propionibacteriaceae</taxon>
        <taxon>Microlunatus</taxon>
    </lineage>
</organism>
<sequence>MTPMPIQINEVEVVPPPPPPAPPAAPRTPAAPGQDVTEQLAVWLDERTRLAHRLRAD</sequence>
<name>F5XET1_MICPN</name>
<dbReference type="AlphaFoldDB" id="F5XET1"/>
<feature type="compositionally biased region" description="Pro residues" evidence="1">
    <location>
        <begin position="14"/>
        <end position="26"/>
    </location>
</feature>
<dbReference type="HOGENOM" id="CLU_2991709_0_0_11"/>
<keyword evidence="3" id="KW-1185">Reference proteome</keyword>
<accession>F5XET1</accession>
<reference evidence="2 3" key="1">
    <citation type="submission" date="2011-05" db="EMBL/GenBank/DDBJ databases">
        <title>Whole genome sequence of Microlunatus phosphovorus NM-1.</title>
        <authorList>
            <person name="Hosoyama A."/>
            <person name="Sasaki K."/>
            <person name="Harada T."/>
            <person name="Igarashi R."/>
            <person name="Kawakoshi A."/>
            <person name="Sasagawa M."/>
            <person name="Fukada J."/>
            <person name="Nakamura S."/>
            <person name="Katano Y."/>
            <person name="Hanada S."/>
            <person name="Kamagata Y."/>
            <person name="Nakamura N."/>
            <person name="Yamazaki S."/>
            <person name="Fujita N."/>
        </authorList>
    </citation>
    <scope>NUCLEOTIDE SEQUENCE [LARGE SCALE GENOMIC DNA]</scope>
    <source>
        <strain evidence="3">ATCC 700054 / DSM 10555 / JCM 9379 / NBRC 101784 / NCIMB 13414 / VKM Ac-1990 / NM-1</strain>
    </source>
</reference>
<dbReference type="KEGG" id="mph:MLP_22830"/>
<evidence type="ECO:0000313" key="3">
    <source>
        <dbReference type="Proteomes" id="UP000007947"/>
    </source>
</evidence>
<gene>
    <name evidence="2" type="ordered locus">MLP_22830</name>
</gene>
<dbReference type="EMBL" id="AP012204">
    <property type="protein sequence ID" value="BAK35297.1"/>
    <property type="molecule type" value="Genomic_DNA"/>
</dbReference>